<protein>
    <submittedName>
        <fullName evidence="4">Tape measure protein</fullName>
    </submittedName>
</protein>
<proteinExistence type="predicted"/>
<evidence type="ECO:0000256" key="1">
    <source>
        <dbReference type="SAM" id="MobiDB-lite"/>
    </source>
</evidence>
<dbReference type="EMBL" id="JBHSED010000040">
    <property type="protein sequence ID" value="MFC4305803.1"/>
    <property type="molecule type" value="Genomic_DNA"/>
</dbReference>
<keyword evidence="2" id="KW-0472">Membrane</keyword>
<dbReference type="Proteomes" id="UP001595755">
    <property type="component" value="Unassembled WGS sequence"/>
</dbReference>
<evidence type="ECO:0000259" key="3">
    <source>
        <dbReference type="Pfam" id="PF20155"/>
    </source>
</evidence>
<dbReference type="Pfam" id="PF20155">
    <property type="entry name" value="TMP_3"/>
    <property type="match status" value="1"/>
</dbReference>
<feature type="transmembrane region" description="Helical" evidence="2">
    <location>
        <begin position="408"/>
        <end position="427"/>
    </location>
</feature>
<evidence type="ECO:0000256" key="2">
    <source>
        <dbReference type="SAM" id="Phobius"/>
    </source>
</evidence>
<reference evidence="5" key="1">
    <citation type="journal article" date="2019" name="Int. J. Syst. Evol. Microbiol.">
        <title>The Global Catalogue of Microorganisms (GCM) 10K type strain sequencing project: providing services to taxonomists for standard genome sequencing and annotation.</title>
        <authorList>
            <consortium name="The Broad Institute Genomics Platform"/>
            <consortium name="The Broad Institute Genome Sequencing Center for Infectious Disease"/>
            <person name="Wu L."/>
            <person name="Ma J."/>
        </authorList>
    </citation>
    <scope>NUCLEOTIDE SEQUENCE [LARGE SCALE GENOMIC DNA]</scope>
    <source>
        <strain evidence="5">CGMCC 4.1641</strain>
    </source>
</reference>
<feature type="transmembrane region" description="Helical" evidence="2">
    <location>
        <begin position="439"/>
        <end position="457"/>
    </location>
</feature>
<organism evidence="4 5">
    <name type="scientific">Cohnella boryungensis</name>
    <dbReference type="NCBI Taxonomy" id="768479"/>
    <lineage>
        <taxon>Bacteria</taxon>
        <taxon>Bacillati</taxon>
        <taxon>Bacillota</taxon>
        <taxon>Bacilli</taxon>
        <taxon>Bacillales</taxon>
        <taxon>Paenibacillaceae</taxon>
        <taxon>Cohnella</taxon>
    </lineage>
</organism>
<feature type="compositionally biased region" description="Basic and acidic residues" evidence="1">
    <location>
        <begin position="587"/>
        <end position="608"/>
    </location>
</feature>
<dbReference type="NCBIfam" id="TIGR02675">
    <property type="entry name" value="tape_meas_nterm"/>
    <property type="match status" value="1"/>
</dbReference>
<dbReference type="RefSeq" id="WP_204601375.1">
    <property type="nucleotide sequence ID" value="NZ_JBHSED010000040.1"/>
</dbReference>
<feature type="region of interest" description="Disordered" evidence="1">
    <location>
        <begin position="587"/>
        <end position="619"/>
    </location>
</feature>
<sequence>MPTISTTLRLMDRFAQPLQKVTNQVNTVIVALERMRRLIERPANLNLNINTAAINARLSGIHVAPINVTVRLNTALALAQAATLRAQIIARIGTITATIQLSSNITSLLNQLITLVRQLSEAVRDIRPPSGGGGGGGGGGSGGGFGFGGLGGLAAGYLSFAGVGSAMRISDEYVNTKARLDLINDGLQTTDELQSKIFAAADRARGSYADMAGVIGRMGTLASDAFTSNDELIAFSELMQKSFRVGGSSTMEQQAGMYQLSQAMAAGKLQGDEFRSIMENAPMLAAAIADFTGKSKGELKTMSAEGTITADIIKGAMFAAADDINRKFETMPRTFGDIWNEVKNSALQSFGPLIERVNAFLNSDAGVQFGNSLSQAIQRAAEVIDMLLTAMSNVYTFVSSNWSTIEPVMWGIVGVMGAYLAITRAITIAEAIKNAVMNANPYVLIATAIIGLIVWLVKLWQTNDRFAAGLYRAWNSILGFFDQVPIFFAKVGYGIANAFQDAKVKSLQIMEDMINGIIDGINWMIEKLNQIPGVSMKAIGNVEFASQAAAEAEAIRQAGEEAVKTMQGKAAEKAAAREQKVQDMLNDRQAKRAAEEAEQAKRDAEKANESTFKFGGGGGGMPNINKVGEVGKIRDTVDISSEDIKMMRELAEMKNIQNFVTLTPQVSFGDTHVRQDGRSVDEIIANISDQMTEAIASGARGVYA</sequence>
<evidence type="ECO:0000313" key="5">
    <source>
        <dbReference type="Proteomes" id="UP001595755"/>
    </source>
</evidence>
<keyword evidence="2" id="KW-1133">Transmembrane helix</keyword>
<comment type="caution">
    <text evidence="4">The sequence shown here is derived from an EMBL/GenBank/DDBJ whole genome shotgun (WGS) entry which is preliminary data.</text>
</comment>
<name>A0ABV8SE19_9BACL</name>
<dbReference type="InterPro" id="IPR013491">
    <property type="entry name" value="Tape_meas_N"/>
</dbReference>
<keyword evidence="2" id="KW-0812">Transmembrane</keyword>
<gene>
    <name evidence="4" type="ORF">ACFO1S_20440</name>
</gene>
<keyword evidence="5" id="KW-1185">Reference proteome</keyword>
<accession>A0ABV8SE19</accession>
<feature type="domain" description="Tape measure protein N-terminal" evidence="3">
    <location>
        <begin position="165"/>
        <end position="351"/>
    </location>
</feature>
<evidence type="ECO:0000313" key="4">
    <source>
        <dbReference type="EMBL" id="MFC4305803.1"/>
    </source>
</evidence>